<protein>
    <submittedName>
        <fullName evidence="2">Uncharacterized protein</fullName>
    </submittedName>
</protein>
<gene>
    <name evidence="2" type="ORF">CCAX7_31490</name>
</gene>
<evidence type="ECO:0000256" key="1">
    <source>
        <dbReference type="ARBA" id="ARBA00005791"/>
    </source>
</evidence>
<dbReference type="FunCoup" id="A0A402CSF7">
    <property type="interactions" value="4"/>
</dbReference>
<dbReference type="Pfam" id="PF13462">
    <property type="entry name" value="Thioredoxin_4"/>
    <property type="match status" value="1"/>
</dbReference>
<keyword evidence="3" id="KW-1185">Reference proteome</keyword>
<evidence type="ECO:0000313" key="2">
    <source>
        <dbReference type="EMBL" id="BDI31098.1"/>
    </source>
</evidence>
<dbReference type="InterPro" id="IPR012336">
    <property type="entry name" value="Thioredoxin-like_fold"/>
</dbReference>
<proteinExistence type="inferred from homology"/>
<dbReference type="Gene3D" id="3.40.30.10">
    <property type="entry name" value="Glutaredoxin"/>
    <property type="match status" value="1"/>
</dbReference>
<evidence type="ECO:0000313" key="3">
    <source>
        <dbReference type="Proteomes" id="UP000287394"/>
    </source>
</evidence>
<comment type="similarity">
    <text evidence="1">Belongs to the thioredoxin family. DsbA subfamily.</text>
</comment>
<reference evidence="2 3" key="1">
    <citation type="journal article" date="2019" name="Int. J. Syst. Evol. Microbiol.">
        <title>Capsulimonas corticalis gen. nov., sp. nov., an aerobic capsulated bacterium, of a novel bacterial order, Capsulimonadales ord. nov., of the class Armatimonadia of the phylum Armatimonadetes.</title>
        <authorList>
            <person name="Li J."/>
            <person name="Kudo C."/>
            <person name="Tonouchi A."/>
        </authorList>
    </citation>
    <scope>NUCLEOTIDE SEQUENCE [LARGE SCALE GENOMIC DNA]</scope>
    <source>
        <strain evidence="2 3">AX-7</strain>
    </source>
</reference>
<dbReference type="KEGG" id="ccot:CCAX7_31490"/>
<name>A0A402CSF7_9BACT</name>
<dbReference type="Proteomes" id="UP000287394">
    <property type="component" value="Chromosome"/>
</dbReference>
<dbReference type="EMBL" id="AP025739">
    <property type="protein sequence ID" value="BDI31098.1"/>
    <property type="molecule type" value="Genomic_DNA"/>
</dbReference>
<dbReference type="AlphaFoldDB" id="A0A402CSF7"/>
<organism evidence="2 3">
    <name type="scientific">Capsulimonas corticalis</name>
    <dbReference type="NCBI Taxonomy" id="2219043"/>
    <lineage>
        <taxon>Bacteria</taxon>
        <taxon>Bacillati</taxon>
        <taxon>Armatimonadota</taxon>
        <taxon>Armatimonadia</taxon>
        <taxon>Capsulimonadales</taxon>
        <taxon>Capsulimonadaceae</taxon>
        <taxon>Capsulimonas</taxon>
    </lineage>
</organism>
<sequence>MPKFNKKAALFGGWVVLLAALAYAVSHMSDTEIVKQQHPPALPAVDSATVARRWPEIMRHVAAPARGPANPAYTMVEFGDFQCPWCGKMRPSIEKTLADSKGQMNLYFVHRPFPQSHKYALPAAQASEAAAKDGKFWPMYDVLFSHQDDLEPGYYENYAREAGLDGKKVLDAVNRGVYQAQVDADSKFCDDLGIESTPTVVIRDNKTGAINVAPGPADIQALFANLPWKTARAALAVSRPGAASAKS</sequence>
<dbReference type="InterPro" id="IPR036249">
    <property type="entry name" value="Thioredoxin-like_sf"/>
</dbReference>
<dbReference type="SUPFAM" id="SSF52833">
    <property type="entry name" value="Thioredoxin-like"/>
    <property type="match status" value="1"/>
</dbReference>
<accession>A0A402CSF7</accession>
<dbReference type="RefSeq" id="WP_165864023.1">
    <property type="nucleotide sequence ID" value="NZ_AP025739.1"/>
</dbReference>
<dbReference type="PANTHER" id="PTHR13887:SF55">
    <property type="entry name" value="SLR0313 PROTEIN"/>
    <property type="match status" value="1"/>
</dbReference>
<dbReference type="PANTHER" id="PTHR13887">
    <property type="entry name" value="GLUTATHIONE S-TRANSFERASE KAPPA"/>
    <property type="match status" value="1"/>
</dbReference>